<evidence type="ECO:0008006" key="8">
    <source>
        <dbReference type="Google" id="ProtNLM"/>
    </source>
</evidence>
<dbReference type="InterPro" id="IPR048848">
    <property type="entry name" value="C3_CUB2"/>
</dbReference>
<dbReference type="CDD" id="cd00017">
    <property type="entry name" value="ANATO"/>
    <property type="match status" value="1"/>
</dbReference>
<dbReference type="Gene3D" id="1.50.10.20">
    <property type="match status" value="1"/>
</dbReference>
<dbReference type="InterPro" id="IPR013783">
    <property type="entry name" value="Ig-like_fold"/>
</dbReference>
<dbReference type="Pfam" id="PF07703">
    <property type="entry name" value="A2M_BRD"/>
    <property type="match status" value="1"/>
</dbReference>
<dbReference type="InterPro" id="IPR008993">
    <property type="entry name" value="TIMP-like_OB-fold"/>
</dbReference>
<dbReference type="Pfam" id="PF01759">
    <property type="entry name" value="NTR"/>
    <property type="match status" value="1"/>
</dbReference>
<dbReference type="InterPro" id="IPR041425">
    <property type="entry name" value="C3/4/5_MG1"/>
</dbReference>
<sequence>LHLRRCGQINSLHETFVFHSYSLITPNVLRVDSQEKIVVAAQGLSSQTDVLVTVQHFPEKRNILYRVTATLSKENGMLATPVIKINAKDMKMESKQAQYVLVQASCSQFTLEKVVLVAIHSGYIFIQTDKTIYTPGSPVRYRIFPVDHSLEPMKKPVIVEFEVRAIGVTHRNNDPLLPQFSFPSLGTWKIVAKYQDLPQQTFSTQFEVKEYVLPSFEVILEPSEKFFHIDDNKNFTVSITARFLYGENLVGVAFVLFGVKTDNAKMNIPNSLQRIQIDQGVGEAVLSRAMLQNQFQDLRELIGHSLYVSATVMTESGSDMVVTEKTDIRIVTTPYEIHFTKTTKYFKPGMPYAVMVYVTNPDGSPASNVPVTAELLEDRSQRDTATTWSDGTAKFTLNTLQNQKTLSVAVKTNHERLPDKQQANKTMVATAYETQGGSRNFLHISVQDTEVKAGDKLNIHFVLSNIGRKNHTNRFILNKGKILTAGRQSRTTGQSLVSFSLHITPDFIPSFRVVAYYEVGSTEIVADSILVDVKDTCMGKLVVEGATEADNNIHQPKDKVTIKLTGDANADVGLVAVDKGVYVLNQKHKLTQTKIWDTIEKSDIGCTAGSGRNNLAVFADAGLALVTNQQISTTVRSDPKCPQTAKRKKRSIQLIEVKASKVAQYEDRVLRKCCEDGMYDNPMGYSCEKRQEYILEDTACKNAFLECCLFIKSIRDEKQREEHLILARSDFEEEFLSEENIMSRTEFPESWLWQMEKLPPNSQGISSKTLTFYLKDSITTWEVLAVSMSDTKGICVSEPYEIRVMKDFFIDLRLPYSVVRNEQVEIRAILYNYASRDITVRVDLMHNPAICSASTARNKYSQIISIKAKSSRMMPFVIVPLQLGEYDLEVKAAVRGVFLADGVKKKLKVVVYGVQEVAIRSNDLGDIVPNTEPDTKISIIGNPVAEFTEYSVDGTKLDKLLIVPSGCVEQNLQKMTPTVIATHYLDSTGQWDKIGLERRTFAVQQIMKGYTQQLAYKKQDHSYPPYSGSKSSTWLTAYIAKVFAMASKLVSGIDHNVLCGSVKWLVLERLKPDGMFEEKAPVSSSAMTVYFMLELLGFFALELVSYTCLIYKSLAFITQILEKSIKMASNYINQYYESLKHPYTVALASYALALAGVLNSEEVLMRASTDRNRWEDNDGSIATEGTSYALLTLMKLKKFEDAGHVAEWLIGRNHYGATYGHTQSTIMVFQALAQYKIDLPSSRDQIMDVSFLLPQRSAPVTFRIDQKNSLLARTTETKLNEQFTVQARGQGEATVTVLTMYYAQLKEKKVVCNNFDLKVSVKEIELSKSESLGAIEMKICARYLGEIDAAMTMIDVSMLTGFIPDTEELKRLSEGVDKYITQFEIDNIKSEKGNLLLYLYKVSHTQDECLQFKAYKHFEVGFLQPGSVKIYSYYALDEQCTKFYHLSKDSAVFSKLCQGAVCQCANENCYKRYEADDPVNVQKRINEACKPGVDYGNYNLDCRNLLFMFYLIPTGNNINPQSNILTFFSPIKCKDSLHLEENKDYLIWGLDSDMWSTKEGYSYFISKDTWIEKWPNNDECQDEEYQDLCNQFIEFSTVMNFFGCQA</sequence>
<evidence type="ECO:0000313" key="6">
    <source>
        <dbReference type="Ensembl" id="ENSVKKP00000018398.1"/>
    </source>
</evidence>
<dbReference type="Pfam" id="PF00207">
    <property type="entry name" value="A2M"/>
    <property type="match status" value="1"/>
</dbReference>
<dbReference type="Gene3D" id="2.60.40.1930">
    <property type="match status" value="3"/>
</dbReference>
<dbReference type="InterPro" id="IPR008930">
    <property type="entry name" value="Terpenoid_cyclase/PrenylTrfase"/>
</dbReference>
<name>A0A8D2L8C7_VARKO</name>
<evidence type="ECO:0000313" key="7">
    <source>
        <dbReference type="Proteomes" id="UP000694545"/>
    </source>
</evidence>
<dbReference type="InterPro" id="IPR001134">
    <property type="entry name" value="Netrin_domain"/>
</dbReference>
<dbReference type="InterPro" id="IPR047565">
    <property type="entry name" value="Alpha-macroglob_thiol-ester_cl"/>
</dbReference>
<evidence type="ECO:0000259" key="5">
    <source>
        <dbReference type="PROSITE" id="PS50189"/>
    </source>
</evidence>
<organism evidence="6 7">
    <name type="scientific">Varanus komodoensis</name>
    <name type="common">Komodo dragon</name>
    <dbReference type="NCBI Taxonomy" id="61221"/>
    <lineage>
        <taxon>Eukaryota</taxon>
        <taxon>Metazoa</taxon>
        <taxon>Chordata</taxon>
        <taxon>Craniata</taxon>
        <taxon>Vertebrata</taxon>
        <taxon>Euteleostomi</taxon>
        <taxon>Lepidosauria</taxon>
        <taxon>Squamata</taxon>
        <taxon>Bifurcata</taxon>
        <taxon>Unidentata</taxon>
        <taxon>Episquamata</taxon>
        <taxon>Toxicofera</taxon>
        <taxon>Anguimorpha</taxon>
        <taxon>Paleoanguimorpha</taxon>
        <taxon>Varanoidea</taxon>
        <taxon>Varanidae</taxon>
        <taxon>Varanus</taxon>
    </lineage>
</organism>
<evidence type="ECO:0000256" key="1">
    <source>
        <dbReference type="ARBA" id="ARBA00004613"/>
    </source>
</evidence>
<dbReference type="PROSITE" id="PS50189">
    <property type="entry name" value="NTR"/>
    <property type="match status" value="1"/>
</dbReference>
<evidence type="ECO:0000256" key="3">
    <source>
        <dbReference type="ARBA" id="ARBA00023157"/>
    </source>
</evidence>
<dbReference type="FunFam" id="2.60.40.10:FF:000155">
    <property type="entry name" value="complement C3 isoform X1"/>
    <property type="match status" value="1"/>
</dbReference>
<dbReference type="Gene3D" id="2.60.120.1540">
    <property type="match status" value="1"/>
</dbReference>
<dbReference type="Gene3D" id="6.20.50.160">
    <property type="match status" value="1"/>
</dbReference>
<dbReference type="InterPro" id="IPR011626">
    <property type="entry name" value="Alpha-macroglobulin_TED"/>
</dbReference>
<dbReference type="SMART" id="SM01360">
    <property type="entry name" value="A2M"/>
    <property type="match status" value="1"/>
</dbReference>
<keyword evidence="7" id="KW-1185">Reference proteome</keyword>
<dbReference type="InterPro" id="IPR018081">
    <property type="entry name" value="Anaphylatoxin_comp_syst"/>
</dbReference>
<protein>
    <recommendedName>
        <fullName evidence="8">Complement C3</fullName>
    </recommendedName>
</protein>
<feature type="domain" description="NTR" evidence="5">
    <location>
        <begin position="1457"/>
        <end position="1604"/>
    </location>
</feature>
<dbReference type="InterPro" id="IPR018933">
    <property type="entry name" value="Netrin_module_non-TIMP"/>
</dbReference>
<dbReference type="InterPro" id="IPR041555">
    <property type="entry name" value="MG3"/>
</dbReference>
<dbReference type="FunFam" id="2.60.40.1940:FF:000001">
    <property type="entry name" value="Complement component C3"/>
    <property type="match status" value="1"/>
</dbReference>
<dbReference type="FunFam" id="2.20.130.20:FF:000001">
    <property type="entry name" value="Complement C3"/>
    <property type="match status" value="1"/>
</dbReference>
<dbReference type="Gene3D" id="1.20.91.20">
    <property type="entry name" value="Anaphylotoxins (complement system)"/>
    <property type="match status" value="1"/>
</dbReference>
<dbReference type="Gene3D" id="2.40.50.120">
    <property type="match status" value="1"/>
</dbReference>
<keyword evidence="3" id="KW-1015">Disulfide bond</keyword>
<dbReference type="Gene3D" id="2.60.40.10">
    <property type="entry name" value="Immunoglobulins"/>
    <property type="match status" value="2"/>
</dbReference>
<dbReference type="GO" id="GO:0005615">
    <property type="term" value="C:extracellular space"/>
    <property type="evidence" value="ECO:0007669"/>
    <property type="project" value="InterPro"/>
</dbReference>
<dbReference type="Pfam" id="PF01821">
    <property type="entry name" value="ANATO"/>
    <property type="match status" value="1"/>
</dbReference>
<dbReference type="Pfam" id="PF17791">
    <property type="entry name" value="MG3"/>
    <property type="match status" value="1"/>
</dbReference>
<dbReference type="PANTHER" id="PTHR11412">
    <property type="entry name" value="MACROGLOBULIN / COMPLEMENT"/>
    <property type="match status" value="1"/>
</dbReference>
<comment type="subcellular location">
    <subcellularLocation>
        <location evidence="1">Secreted</location>
    </subcellularLocation>
</comment>
<dbReference type="Gene3D" id="2.20.130.20">
    <property type="match status" value="1"/>
</dbReference>
<dbReference type="SUPFAM" id="SSF49410">
    <property type="entry name" value="Alpha-macroglobulin receptor domain"/>
    <property type="match status" value="1"/>
</dbReference>
<keyword evidence="2" id="KW-0964">Secreted</keyword>
<dbReference type="GO" id="GO:0004866">
    <property type="term" value="F:endopeptidase inhibitor activity"/>
    <property type="evidence" value="ECO:0007669"/>
    <property type="project" value="InterPro"/>
</dbReference>
<dbReference type="PROSITE" id="PS01177">
    <property type="entry name" value="ANAPHYLATOXIN_1"/>
    <property type="match status" value="1"/>
</dbReference>
<dbReference type="InterPro" id="IPR036595">
    <property type="entry name" value="A-macroglobulin_rcpt-bd_sf"/>
</dbReference>
<feature type="domain" description="Anaphylatoxin-like" evidence="4">
    <location>
        <begin position="673"/>
        <end position="708"/>
    </location>
</feature>
<dbReference type="Ensembl" id="ENSVKKT00000018861.1">
    <property type="protein sequence ID" value="ENSVKKP00000018398.1"/>
    <property type="gene ID" value="ENSVKKG00000006646.1"/>
</dbReference>
<dbReference type="InterPro" id="IPR009048">
    <property type="entry name" value="A-macroglobulin_rcpt-bd"/>
</dbReference>
<dbReference type="SUPFAM" id="SSF47686">
    <property type="entry name" value="Anaphylotoxins (complement system)"/>
    <property type="match status" value="1"/>
</dbReference>
<dbReference type="SMART" id="SM00104">
    <property type="entry name" value="ANATO"/>
    <property type="match status" value="1"/>
</dbReference>
<dbReference type="InterPro" id="IPR050473">
    <property type="entry name" value="A2M/Complement_sys"/>
</dbReference>
<dbReference type="SMART" id="SM01359">
    <property type="entry name" value="A2M_N_2"/>
    <property type="match status" value="1"/>
</dbReference>
<dbReference type="InterPro" id="IPR001599">
    <property type="entry name" value="Macroglobln_a2"/>
</dbReference>
<dbReference type="SUPFAM" id="SSF50242">
    <property type="entry name" value="TIMP-like"/>
    <property type="match status" value="1"/>
</dbReference>
<dbReference type="Pfam" id="PF17790">
    <property type="entry name" value="MG1"/>
    <property type="match status" value="1"/>
</dbReference>
<dbReference type="SUPFAM" id="SSF48239">
    <property type="entry name" value="Terpenoid cyclases/Protein prenyltransferases"/>
    <property type="match status" value="1"/>
</dbReference>
<reference evidence="6" key="2">
    <citation type="submission" date="2025-09" db="UniProtKB">
        <authorList>
            <consortium name="Ensembl"/>
        </authorList>
    </citation>
    <scope>IDENTIFICATION</scope>
</reference>
<dbReference type="InterPro" id="IPR040839">
    <property type="entry name" value="MG4"/>
</dbReference>
<dbReference type="Pfam" id="PF17789">
    <property type="entry name" value="MG4"/>
    <property type="match status" value="1"/>
</dbReference>
<dbReference type="PROSITE" id="PS01178">
    <property type="entry name" value="ANAPHYLATOXIN_2"/>
    <property type="match status" value="1"/>
</dbReference>
<dbReference type="SMART" id="SM01419">
    <property type="entry name" value="Thiol-ester_cl"/>
    <property type="match status" value="1"/>
</dbReference>
<dbReference type="Gene3D" id="2.60.40.1940">
    <property type="match status" value="1"/>
</dbReference>
<dbReference type="InterPro" id="IPR000020">
    <property type="entry name" value="Anaphylatoxin/fibulin"/>
</dbReference>
<evidence type="ECO:0000256" key="2">
    <source>
        <dbReference type="ARBA" id="ARBA00022525"/>
    </source>
</evidence>
<dbReference type="InterPro" id="IPR011625">
    <property type="entry name" value="A2M_N_BRD"/>
</dbReference>
<dbReference type="Gene3D" id="2.60.40.690">
    <property type="entry name" value="Alpha-macroglobulin, receptor-binding domain"/>
    <property type="match status" value="1"/>
</dbReference>
<dbReference type="SMART" id="SM01361">
    <property type="entry name" value="A2M_recep"/>
    <property type="match status" value="1"/>
</dbReference>
<dbReference type="SMART" id="SM00643">
    <property type="entry name" value="C345C"/>
    <property type="match status" value="1"/>
</dbReference>
<evidence type="ECO:0000259" key="4">
    <source>
        <dbReference type="PROSITE" id="PS01178"/>
    </source>
</evidence>
<dbReference type="Pfam" id="PF21308">
    <property type="entry name" value="C3_CUB2"/>
    <property type="match status" value="1"/>
</dbReference>
<dbReference type="PANTHER" id="PTHR11412:SF81">
    <property type="entry name" value="COMPLEMENT C3"/>
    <property type="match status" value="1"/>
</dbReference>
<dbReference type="Pfam" id="PF07678">
    <property type="entry name" value="TED_complement"/>
    <property type="match status" value="1"/>
</dbReference>
<reference evidence="6" key="1">
    <citation type="submission" date="2025-08" db="UniProtKB">
        <authorList>
            <consortium name="Ensembl"/>
        </authorList>
    </citation>
    <scope>IDENTIFICATION</scope>
</reference>
<dbReference type="Pfam" id="PF07677">
    <property type="entry name" value="A2M_recep"/>
    <property type="match status" value="1"/>
</dbReference>
<dbReference type="Proteomes" id="UP000694545">
    <property type="component" value="Unplaced"/>
</dbReference>
<accession>A0A8D2L8C7</accession>
<proteinExistence type="predicted"/>